<evidence type="ECO:0000313" key="3">
    <source>
        <dbReference type="Proteomes" id="UP000887116"/>
    </source>
</evidence>
<proteinExistence type="predicted"/>
<name>A0A8X6GCW0_TRICU</name>
<dbReference type="Proteomes" id="UP000887116">
    <property type="component" value="Unassembled WGS sequence"/>
</dbReference>
<reference evidence="2" key="1">
    <citation type="submission" date="2020-07" db="EMBL/GenBank/DDBJ databases">
        <title>Multicomponent nature underlies the extraordinary mechanical properties of spider dragline silk.</title>
        <authorList>
            <person name="Kono N."/>
            <person name="Nakamura H."/>
            <person name="Mori M."/>
            <person name="Yoshida Y."/>
            <person name="Ohtoshi R."/>
            <person name="Malay A.D."/>
            <person name="Moran D.A.P."/>
            <person name="Tomita M."/>
            <person name="Numata K."/>
            <person name="Arakawa K."/>
        </authorList>
    </citation>
    <scope>NUCLEOTIDE SEQUENCE</scope>
</reference>
<feature type="compositionally biased region" description="Basic residues" evidence="1">
    <location>
        <begin position="148"/>
        <end position="160"/>
    </location>
</feature>
<protein>
    <submittedName>
        <fullName evidence="2">Uncharacterized protein</fullName>
    </submittedName>
</protein>
<comment type="caution">
    <text evidence="2">The sequence shown here is derived from an EMBL/GenBank/DDBJ whole genome shotgun (WGS) entry which is preliminary data.</text>
</comment>
<evidence type="ECO:0000313" key="2">
    <source>
        <dbReference type="EMBL" id="GFQ79723.1"/>
    </source>
</evidence>
<organism evidence="2 3">
    <name type="scientific">Trichonephila clavata</name>
    <name type="common">Joro spider</name>
    <name type="synonym">Nephila clavata</name>
    <dbReference type="NCBI Taxonomy" id="2740835"/>
    <lineage>
        <taxon>Eukaryota</taxon>
        <taxon>Metazoa</taxon>
        <taxon>Ecdysozoa</taxon>
        <taxon>Arthropoda</taxon>
        <taxon>Chelicerata</taxon>
        <taxon>Arachnida</taxon>
        <taxon>Araneae</taxon>
        <taxon>Araneomorphae</taxon>
        <taxon>Entelegynae</taxon>
        <taxon>Araneoidea</taxon>
        <taxon>Nephilidae</taxon>
        <taxon>Trichonephila</taxon>
    </lineage>
</organism>
<accession>A0A8X6GCW0</accession>
<dbReference type="AlphaFoldDB" id="A0A8X6GCW0"/>
<dbReference type="EMBL" id="BMAO01002306">
    <property type="protein sequence ID" value="GFQ79723.1"/>
    <property type="molecule type" value="Genomic_DNA"/>
</dbReference>
<keyword evidence="3" id="KW-1185">Reference proteome</keyword>
<sequence length="160" mass="18110">MMDNVGILVGIHVDFFYSVISQFNGGYAAAGIFAASSLGGALLTSVVDYIKKGAPNVAVNKSSELLATLLEKTKSISFWTKIDSKRPLNSPILLQNVIYETLQKVRNGKASLECVRSSKRRIKSVKRKGMDRRKRQKRISQTPNVTKRQLRRRRKQMRRK</sequence>
<evidence type="ECO:0000256" key="1">
    <source>
        <dbReference type="SAM" id="MobiDB-lite"/>
    </source>
</evidence>
<feature type="compositionally biased region" description="Basic residues" evidence="1">
    <location>
        <begin position="123"/>
        <end position="138"/>
    </location>
</feature>
<gene>
    <name evidence="2" type="primary">AVEN_15023_1</name>
    <name evidence="2" type="ORF">TNCT_296831</name>
</gene>
<feature type="region of interest" description="Disordered" evidence="1">
    <location>
        <begin position="123"/>
        <end position="160"/>
    </location>
</feature>